<keyword evidence="1" id="KW-0418">Kinase</keyword>
<sequence length="127" mass="14941">MEKIFYTQKKLLADVREHLLANLSNNILNLDEIVIVINEVIQNIYRHAYQMQDEKPITMTMDIYQDQVIFKINDHAQHSDLSFLKKEYKPSEDGQIGLNVIKKICSHYDVRHTDQGHETSCIIKLQQ</sequence>
<evidence type="ECO:0000313" key="3">
    <source>
        <dbReference type="EMBL" id="EDZ64390.1"/>
    </source>
</evidence>
<accession>B6BVW4</accession>
<dbReference type="PANTHER" id="PTHR35526">
    <property type="entry name" value="ANTI-SIGMA-F FACTOR RSBW-RELATED"/>
    <property type="match status" value="1"/>
</dbReference>
<reference evidence="4" key="1">
    <citation type="journal article" date="2012" name="Stand. Genomic Sci.">
        <title>Genome sequence of strain HIMB624, a cultured representative from the OM43 clade of marine Betaproteobacteria.</title>
        <authorList>
            <person name="Huggett M.J."/>
            <person name="Hayakawa D.H."/>
            <person name="Rappe M.S."/>
        </authorList>
    </citation>
    <scope>NUCLEOTIDE SEQUENCE [LARGE SCALE GENOMIC DNA]</scope>
    <source>
        <strain evidence="4">KB13</strain>
    </source>
</reference>
<evidence type="ECO:0000259" key="2">
    <source>
        <dbReference type="Pfam" id="PF13581"/>
    </source>
</evidence>
<dbReference type="InterPro" id="IPR050267">
    <property type="entry name" value="Anti-sigma-factor_SerPK"/>
</dbReference>
<evidence type="ECO:0000256" key="1">
    <source>
        <dbReference type="ARBA" id="ARBA00022527"/>
    </source>
</evidence>
<dbReference type="AlphaFoldDB" id="B6BVW4"/>
<dbReference type="EMBL" id="DS995299">
    <property type="protein sequence ID" value="EDZ64390.1"/>
    <property type="molecule type" value="Genomic_DNA"/>
</dbReference>
<gene>
    <name evidence="3" type="ORF">KB13_522</name>
</gene>
<protein>
    <recommendedName>
        <fullName evidence="2">Histidine kinase/HSP90-like ATPase domain-containing protein</fullName>
    </recommendedName>
</protein>
<dbReference type="SUPFAM" id="SSF55874">
    <property type="entry name" value="ATPase domain of HSP90 chaperone/DNA topoisomerase II/histidine kinase"/>
    <property type="match status" value="1"/>
</dbReference>
<dbReference type="InterPro" id="IPR003594">
    <property type="entry name" value="HATPase_dom"/>
</dbReference>
<keyword evidence="1" id="KW-0723">Serine/threonine-protein kinase</keyword>
<dbReference type="GO" id="GO:0004674">
    <property type="term" value="F:protein serine/threonine kinase activity"/>
    <property type="evidence" value="ECO:0007669"/>
    <property type="project" value="UniProtKB-KW"/>
</dbReference>
<dbReference type="Gene3D" id="3.30.565.10">
    <property type="entry name" value="Histidine kinase-like ATPase, C-terminal domain"/>
    <property type="match status" value="1"/>
</dbReference>
<dbReference type="Proteomes" id="UP000004188">
    <property type="component" value="Unassembled WGS sequence"/>
</dbReference>
<evidence type="ECO:0000313" key="4">
    <source>
        <dbReference type="Proteomes" id="UP000004188"/>
    </source>
</evidence>
<feature type="domain" description="Histidine kinase/HSP90-like ATPase" evidence="2">
    <location>
        <begin position="28"/>
        <end position="119"/>
    </location>
</feature>
<dbReference type="STRING" id="314607.KB13_522"/>
<dbReference type="InterPro" id="IPR036890">
    <property type="entry name" value="HATPase_C_sf"/>
</dbReference>
<name>B6BVW4_9PROT</name>
<organism evidence="3 4">
    <name type="scientific">beta proteobacterium KB13</name>
    <dbReference type="NCBI Taxonomy" id="314607"/>
    <lineage>
        <taxon>Bacteria</taxon>
        <taxon>Pseudomonadati</taxon>
        <taxon>Pseudomonadota</taxon>
        <taxon>Betaproteobacteria</taxon>
        <taxon>Nitrosomonadales</taxon>
        <taxon>OM43 clade</taxon>
    </lineage>
</organism>
<dbReference type="CDD" id="cd16936">
    <property type="entry name" value="HATPase_RsbW-like"/>
    <property type="match status" value="1"/>
</dbReference>
<dbReference type="HOGENOM" id="CLU_1966255_0_0_4"/>
<proteinExistence type="predicted"/>
<dbReference type="PANTHER" id="PTHR35526:SF3">
    <property type="entry name" value="ANTI-SIGMA-F FACTOR RSBW"/>
    <property type="match status" value="1"/>
</dbReference>
<dbReference type="Pfam" id="PF13581">
    <property type="entry name" value="HATPase_c_2"/>
    <property type="match status" value="1"/>
</dbReference>
<keyword evidence="1" id="KW-0808">Transferase</keyword>
<keyword evidence="4" id="KW-1185">Reference proteome</keyword>